<accession>A0A2T3QL96</accession>
<gene>
    <name evidence="1" type="ORF">NCTC11647_02947</name>
</gene>
<name>A0A2T3QL96_PHODM</name>
<proteinExistence type="predicted"/>
<dbReference type="EMBL" id="UATL01000005">
    <property type="protein sequence ID" value="SPY44012.1"/>
    <property type="molecule type" value="Genomic_DNA"/>
</dbReference>
<sequence>MGIASDTYANITRQMYEDWEQRFYPKQKELLDKAVSGELATEQINRVDRNMQDSMRSATQSNINHMARYGVDASLSPNIEARQALGLASAKNAIRESEQERSMGIFSDSGMGLREKINIGGM</sequence>
<evidence type="ECO:0000313" key="2">
    <source>
        <dbReference type="Proteomes" id="UP000251647"/>
    </source>
</evidence>
<dbReference type="AlphaFoldDB" id="A0A2T3QL96"/>
<evidence type="ECO:0000313" key="1">
    <source>
        <dbReference type="EMBL" id="SPY44012.1"/>
    </source>
</evidence>
<organism evidence="1 2">
    <name type="scientific">Photobacterium damselae</name>
    <dbReference type="NCBI Taxonomy" id="38293"/>
    <lineage>
        <taxon>Bacteria</taxon>
        <taxon>Pseudomonadati</taxon>
        <taxon>Pseudomonadota</taxon>
        <taxon>Gammaproteobacteria</taxon>
        <taxon>Vibrionales</taxon>
        <taxon>Vibrionaceae</taxon>
        <taxon>Photobacterium</taxon>
    </lineage>
</organism>
<dbReference type="RefSeq" id="WP_036765803.1">
    <property type="nucleotide sequence ID" value="NZ_PYOG01000006.1"/>
</dbReference>
<dbReference type="Proteomes" id="UP000251647">
    <property type="component" value="Unassembled WGS sequence"/>
</dbReference>
<protein>
    <submittedName>
        <fullName evidence="1">Uncharacterized protein</fullName>
    </submittedName>
</protein>
<dbReference type="OrthoDB" id="6315040at2"/>
<reference evidence="1 2" key="1">
    <citation type="submission" date="2018-06" db="EMBL/GenBank/DDBJ databases">
        <authorList>
            <consortium name="Pathogen Informatics"/>
            <person name="Doyle S."/>
        </authorList>
    </citation>
    <scope>NUCLEOTIDE SEQUENCE [LARGE SCALE GENOMIC DNA]</scope>
    <source>
        <strain evidence="1 2">NCTC11647</strain>
    </source>
</reference>